<dbReference type="Pfam" id="PF00566">
    <property type="entry name" value="RabGAP-TBC"/>
    <property type="match status" value="2"/>
</dbReference>
<feature type="non-terminal residue" evidence="3">
    <location>
        <position position="1"/>
    </location>
</feature>
<dbReference type="EMBL" id="JAIFTH010000093">
    <property type="protein sequence ID" value="KAG9510692.1"/>
    <property type="molecule type" value="Genomic_DNA"/>
</dbReference>
<sequence length="338" mass="37528">LTMNERQRTAQVEQIVKQIELDINRTMPGNKLFDDSAEGGIKMKRILCAYSIHVNPTIGYCQGFNFIVAVLLSVHRGDEHRSLLGLIWILEHVFPSANYFDNYLTGARADQQLLADLIEEHILRNSRRNRCTSNDNNNQASTMKHNSSFDQTITNNHTNSVSADRERKIIEAITSTITLNWFISLFHGALPAQTRLVVLDNFMISGVKSLFRFTLAIIWLALRSSLSSSSSAAVAALAKKTKTPCTCGSSSTSGGGSCDADAFNAIRTTARQLYDVSRLLRVAARVRLPKDSYFTMRRSFYITLLSAQQQQYQAPAGAQALAHQSESTVDEEQQSSGA</sequence>
<dbReference type="SMART" id="SM00164">
    <property type="entry name" value="TBC"/>
    <property type="match status" value="1"/>
</dbReference>
<dbReference type="Gene3D" id="1.10.8.270">
    <property type="entry name" value="putative rabgap domain of human tbc1 domain family member 14 like domains"/>
    <property type="match status" value="1"/>
</dbReference>
<dbReference type="InterPro" id="IPR000195">
    <property type="entry name" value="Rab-GAP-TBC_dom"/>
</dbReference>
<protein>
    <submittedName>
        <fullName evidence="3">TBC1 domain family member 2A</fullName>
    </submittedName>
</protein>
<evidence type="ECO:0000313" key="3">
    <source>
        <dbReference type="EMBL" id="KAG9510692.1"/>
    </source>
</evidence>
<reference evidence="3 4" key="1">
    <citation type="submission" date="2020-10" db="EMBL/GenBank/DDBJ databases">
        <authorList>
            <person name="Klimov P.B."/>
            <person name="Dyachkov S.M."/>
            <person name="Chetverikov P.E."/>
        </authorList>
    </citation>
    <scope>NUCLEOTIDE SEQUENCE [LARGE SCALE GENOMIC DNA]</scope>
    <source>
        <strain evidence="3">BMOC 18-1129-001#AD2665</strain>
        <tissue evidence="3">Entire mites</tissue>
    </source>
</reference>
<organism evidence="3 4">
    <name type="scientific">Fragariocoptes setiger</name>
    <dbReference type="NCBI Taxonomy" id="1670756"/>
    <lineage>
        <taxon>Eukaryota</taxon>
        <taxon>Metazoa</taxon>
        <taxon>Ecdysozoa</taxon>
        <taxon>Arthropoda</taxon>
        <taxon>Chelicerata</taxon>
        <taxon>Arachnida</taxon>
        <taxon>Acari</taxon>
        <taxon>Acariformes</taxon>
        <taxon>Trombidiformes</taxon>
        <taxon>Prostigmata</taxon>
        <taxon>Eupodina</taxon>
        <taxon>Eriophyoidea</taxon>
        <taxon>Phytoptidae</taxon>
        <taxon>Fragariocoptes</taxon>
    </lineage>
</organism>
<evidence type="ECO:0000313" key="4">
    <source>
        <dbReference type="Proteomes" id="UP000825002"/>
    </source>
</evidence>
<name>A0ABQ7SBD0_9ACAR</name>
<comment type="caution">
    <text evidence="3">The sequence shown here is derived from an EMBL/GenBank/DDBJ whole genome shotgun (WGS) entry which is preliminary data.</text>
</comment>
<dbReference type="InterPro" id="IPR050302">
    <property type="entry name" value="Rab_GAP_TBC_domain"/>
</dbReference>
<dbReference type="InterPro" id="IPR035969">
    <property type="entry name" value="Rab-GAP_TBC_sf"/>
</dbReference>
<dbReference type="Gene3D" id="1.10.472.80">
    <property type="entry name" value="Ypt/Rab-GAP domain of gyp1p, domain 3"/>
    <property type="match status" value="1"/>
</dbReference>
<feature type="domain" description="Rab-GAP TBC" evidence="2">
    <location>
        <begin position="1"/>
        <end position="206"/>
    </location>
</feature>
<evidence type="ECO:0000259" key="2">
    <source>
        <dbReference type="PROSITE" id="PS50086"/>
    </source>
</evidence>
<keyword evidence="4" id="KW-1185">Reference proteome</keyword>
<proteinExistence type="predicted"/>
<evidence type="ECO:0000256" key="1">
    <source>
        <dbReference type="SAM" id="MobiDB-lite"/>
    </source>
</evidence>
<feature type="compositionally biased region" description="Acidic residues" evidence="1">
    <location>
        <begin position="328"/>
        <end position="338"/>
    </location>
</feature>
<dbReference type="PANTHER" id="PTHR47219">
    <property type="entry name" value="RAB GTPASE-ACTIVATING PROTEIN 1-LIKE"/>
    <property type="match status" value="1"/>
</dbReference>
<feature type="non-terminal residue" evidence="3">
    <location>
        <position position="338"/>
    </location>
</feature>
<accession>A0ABQ7SBD0</accession>
<feature type="region of interest" description="Disordered" evidence="1">
    <location>
        <begin position="316"/>
        <end position="338"/>
    </location>
</feature>
<dbReference type="PROSITE" id="PS50086">
    <property type="entry name" value="TBC_RABGAP"/>
    <property type="match status" value="1"/>
</dbReference>
<dbReference type="Proteomes" id="UP000825002">
    <property type="component" value="Unassembled WGS sequence"/>
</dbReference>
<gene>
    <name evidence="3" type="primary">TBC1D2</name>
    <name evidence="3" type="ORF">GZH46_00754</name>
</gene>
<dbReference type="PANTHER" id="PTHR47219:SF20">
    <property type="entry name" value="TBC1 DOMAIN FAMILY MEMBER 2B"/>
    <property type="match status" value="1"/>
</dbReference>
<dbReference type="SUPFAM" id="SSF47923">
    <property type="entry name" value="Ypt/Rab-GAP domain of gyp1p"/>
    <property type="match status" value="2"/>
</dbReference>